<dbReference type="Proteomes" id="UP000828941">
    <property type="component" value="Chromosome 4"/>
</dbReference>
<gene>
    <name evidence="1" type="ORF">L6164_010100</name>
</gene>
<evidence type="ECO:0000313" key="2">
    <source>
        <dbReference type="Proteomes" id="UP000828941"/>
    </source>
</evidence>
<organism evidence="1 2">
    <name type="scientific">Bauhinia variegata</name>
    <name type="common">Purple orchid tree</name>
    <name type="synonym">Phanera variegata</name>
    <dbReference type="NCBI Taxonomy" id="167791"/>
    <lineage>
        <taxon>Eukaryota</taxon>
        <taxon>Viridiplantae</taxon>
        <taxon>Streptophyta</taxon>
        <taxon>Embryophyta</taxon>
        <taxon>Tracheophyta</taxon>
        <taxon>Spermatophyta</taxon>
        <taxon>Magnoliopsida</taxon>
        <taxon>eudicotyledons</taxon>
        <taxon>Gunneridae</taxon>
        <taxon>Pentapetalae</taxon>
        <taxon>rosids</taxon>
        <taxon>fabids</taxon>
        <taxon>Fabales</taxon>
        <taxon>Fabaceae</taxon>
        <taxon>Cercidoideae</taxon>
        <taxon>Cercideae</taxon>
        <taxon>Bauhiniinae</taxon>
        <taxon>Bauhinia</taxon>
    </lineage>
</organism>
<name>A0ACB9PSG5_BAUVA</name>
<reference evidence="1 2" key="1">
    <citation type="journal article" date="2022" name="DNA Res.">
        <title>Chromosomal-level genome assembly of the orchid tree Bauhinia variegata (Leguminosae; Cercidoideae) supports the allotetraploid origin hypothesis of Bauhinia.</title>
        <authorList>
            <person name="Zhong Y."/>
            <person name="Chen Y."/>
            <person name="Zheng D."/>
            <person name="Pang J."/>
            <person name="Liu Y."/>
            <person name="Luo S."/>
            <person name="Meng S."/>
            <person name="Qian L."/>
            <person name="Wei D."/>
            <person name="Dai S."/>
            <person name="Zhou R."/>
        </authorList>
    </citation>
    <scope>NUCLEOTIDE SEQUENCE [LARGE SCALE GENOMIC DNA]</scope>
    <source>
        <strain evidence="1">BV-YZ2020</strain>
    </source>
</reference>
<protein>
    <submittedName>
        <fullName evidence="1">Uncharacterized protein</fullName>
    </submittedName>
</protein>
<evidence type="ECO:0000313" key="1">
    <source>
        <dbReference type="EMBL" id="KAI4349520.1"/>
    </source>
</evidence>
<sequence>MAISLLSNPWYHFSPTATPSLASQSPFGDPVIQSVHLVDMRGQRSKSPVFFFNWTQMRFWAAKNKREGEDYVFLSSPADHPTMVARNAMLDSKSESVVLPLVDKTVQTVDSAVASRCI</sequence>
<accession>A0ACB9PSG5</accession>
<proteinExistence type="predicted"/>
<dbReference type="EMBL" id="CM039429">
    <property type="protein sequence ID" value="KAI4349520.1"/>
    <property type="molecule type" value="Genomic_DNA"/>
</dbReference>
<comment type="caution">
    <text evidence="1">The sequence shown here is derived from an EMBL/GenBank/DDBJ whole genome shotgun (WGS) entry which is preliminary data.</text>
</comment>
<keyword evidence="2" id="KW-1185">Reference proteome</keyword>